<evidence type="ECO:0000256" key="1">
    <source>
        <dbReference type="SAM" id="Phobius"/>
    </source>
</evidence>
<evidence type="ECO:0000313" key="3">
    <source>
        <dbReference type="Proteomes" id="UP000199534"/>
    </source>
</evidence>
<dbReference type="EMBL" id="FOYQ01000001">
    <property type="protein sequence ID" value="SFR34169.1"/>
    <property type="molecule type" value="Genomic_DNA"/>
</dbReference>
<dbReference type="InterPro" id="IPR025325">
    <property type="entry name" value="DUF4231"/>
</dbReference>
<keyword evidence="1" id="KW-0472">Membrane</keyword>
<feature type="transmembrane region" description="Helical" evidence="1">
    <location>
        <begin position="28"/>
        <end position="46"/>
    </location>
</feature>
<evidence type="ECO:0008006" key="4">
    <source>
        <dbReference type="Google" id="ProtNLM"/>
    </source>
</evidence>
<gene>
    <name evidence="2" type="ORF">SAMN04490243_0789</name>
</gene>
<reference evidence="2 3" key="1">
    <citation type="submission" date="2016-10" db="EMBL/GenBank/DDBJ databases">
        <authorList>
            <person name="de Groot N.N."/>
        </authorList>
    </citation>
    <scope>NUCLEOTIDE SEQUENCE [LARGE SCALE GENOMIC DNA]</scope>
    <source>
        <strain evidence="2 3">DSM 21019</strain>
    </source>
</reference>
<dbReference type="AlphaFoldDB" id="A0A1I6FW58"/>
<keyword evidence="1" id="KW-1133">Transmembrane helix</keyword>
<organism evidence="2 3">
    <name type="scientific">Robiginitalea myxolifaciens</name>
    <dbReference type="NCBI Taxonomy" id="400055"/>
    <lineage>
        <taxon>Bacteria</taxon>
        <taxon>Pseudomonadati</taxon>
        <taxon>Bacteroidota</taxon>
        <taxon>Flavobacteriia</taxon>
        <taxon>Flavobacteriales</taxon>
        <taxon>Flavobacteriaceae</taxon>
        <taxon>Robiginitalea</taxon>
    </lineage>
</organism>
<keyword evidence="1" id="KW-0812">Transmembrane</keyword>
<dbReference type="Pfam" id="PF14015">
    <property type="entry name" value="DUF4231"/>
    <property type="match status" value="1"/>
</dbReference>
<sequence>MEEADYMKVRVEAQRAWYSKKSSLNKKYHYRFNAAILICSALIPFLSGYENLNLSPLLSGEIPSSWVVGLLGVSAASLTGITALVKFQDKWTTYRAAAEALTREKMLYDTATYPYDKGGNNFNLFVRNIEEILGNENKGWVQFTGVGEQQEQQ</sequence>
<dbReference type="OrthoDB" id="9791874at2"/>
<proteinExistence type="predicted"/>
<feature type="transmembrane region" description="Helical" evidence="1">
    <location>
        <begin position="66"/>
        <end position="85"/>
    </location>
</feature>
<keyword evidence="3" id="KW-1185">Reference proteome</keyword>
<evidence type="ECO:0000313" key="2">
    <source>
        <dbReference type="EMBL" id="SFR34169.1"/>
    </source>
</evidence>
<dbReference type="NCBIfam" id="NF033634">
    <property type="entry name" value="SLATT_1"/>
    <property type="match status" value="1"/>
</dbReference>
<protein>
    <recommendedName>
        <fullName evidence="4">SMODS and SLOG-associating 2TM effector domain-containing protein</fullName>
    </recommendedName>
</protein>
<accession>A0A1I6FW58</accession>
<dbReference type="RefSeq" id="WP_092980847.1">
    <property type="nucleotide sequence ID" value="NZ_FOYQ01000001.1"/>
</dbReference>
<name>A0A1I6FW58_9FLAO</name>
<dbReference type="STRING" id="400055.SAMN04490243_0789"/>
<dbReference type="Proteomes" id="UP000199534">
    <property type="component" value="Unassembled WGS sequence"/>
</dbReference>